<gene>
    <name evidence="1" type="ORF">ENSA5_07640</name>
</gene>
<name>A0A2S9YH41_9BACT</name>
<proteinExistence type="predicted"/>
<organism evidence="1 2">
    <name type="scientific">Enhygromyxa salina</name>
    <dbReference type="NCBI Taxonomy" id="215803"/>
    <lineage>
        <taxon>Bacteria</taxon>
        <taxon>Pseudomonadati</taxon>
        <taxon>Myxococcota</taxon>
        <taxon>Polyangia</taxon>
        <taxon>Nannocystales</taxon>
        <taxon>Nannocystaceae</taxon>
        <taxon>Enhygromyxa</taxon>
    </lineage>
</organism>
<dbReference type="RefSeq" id="WP_146155299.1">
    <property type="nucleotide sequence ID" value="NZ_PVNK01000039.1"/>
</dbReference>
<protein>
    <submittedName>
        <fullName evidence="1">Uncharacterized protein</fullName>
    </submittedName>
</protein>
<dbReference type="AlphaFoldDB" id="A0A2S9YH41"/>
<reference evidence="1 2" key="1">
    <citation type="submission" date="2018-03" db="EMBL/GenBank/DDBJ databases">
        <title>Draft Genome Sequences of the Obligatory Marine Myxobacteria Enhygromyxa salina SWB005.</title>
        <authorList>
            <person name="Poehlein A."/>
            <person name="Moghaddam J.A."/>
            <person name="Harms H."/>
            <person name="Alanjari M."/>
            <person name="Koenig G.M."/>
            <person name="Daniel R."/>
            <person name="Schaeberle T.F."/>
        </authorList>
    </citation>
    <scope>NUCLEOTIDE SEQUENCE [LARGE SCALE GENOMIC DNA]</scope>
    <source>
        <strain evidence="1 2">SWB005</strain>
    </source>
</reference>
<sequence>MTPFNANLNSIMDTMSIDTERLPDDRDPWAIASDPRLEIPLKLRRLRQLEYDVRQALVASEEGMDGGPRLPALGEVLAAIAHVGPRAEPSSSPTKF</sequence>
<keyword evidence="2" id="KW-1185">Reference proteome</keyword>
<comment type="caution">
    <text evidence="1">The sequence shown here is derived from an EMBL/GenBank/DDBJ whole genome shotgun (WGS) entry which is preliminary data.</text>
</comment>
<accession>A0A2S9YH41</accession>
<evidence type="ECO:0000313" key="1">
    <source>
        <dbReference type="EMBL" id="PRQ04428.1"/>
    </source>
</evidence>
<dbReference type="Proteomes" id="UP000237968">
    <property type="component" value="Unassembled WGS sequence"/>
</dbReference>
<dbReference type="OrthoDB" id="5405867at2"/>
<evidence type="ECO:0000313" key="2">
    <source>
        <dbReference type="Proteomes" id="UP000237968"/>
    </source>
</evidence>
<dbReference type="EMBL" id="PVNK01000039">
    <property type="protein sequence ID" value="PRQ04428.1"/>
    <property type="molecule type" value="Genomic_DNA"/>
</dbReference>